<dbReference type="EMBL" id="MKIO01000021">
    <property type="protein sequence ID" value="OLP56908.1"/>
    <property type="molecule type" value="Genomic_DNA"/>
</dbReference>
<dbReference type="InterPro" id="IPR021225">
    <property type="entry name" value="Tlde1_dom"/>
</dbReference>
<evidence type="ECO:0000256" key="1">
    <source>
        <dbReference type="SAM" id="MobiDB-lite"/>
    </source>
</evidence>
<reference evidence="3 4" key="1">
    <citation type="submission" date="2016-09" db="EMBL/GenBank/DDBJ databases">
        <title>Rhizobium sp. nov., a novel species isolated from the rice rhizosphere.</title>
        <authorList>
            <person name="Zhao J."/>
            <person name="Zhang X."/>
        </authorList>
    </citation>
    <scope>NUCLEOTIDE SEQUENCE [LARGE SCALE GENOMIC DNA]</scope>
    <source>
        <strain evidence="3 4">MH17</strain>
    </source>
</reference>
<evidence type="ECO:0000313" key="4">
    <source>
        <dbReference type="Proteomes" id="UP000186143"/>
    </source>
</evidence>
<comment type="caution">
    <text evidence="3">The sequence shown here is derived from an EMBL/GenBank/DDBJ whole genome shotgun (WGS) entry which is preliminary data.</text>
</comment>
<gene>
    <name evidence="3" type="ORF">BJF92_10625</name>
</gene>
<proteinExistence type="predicted"/>
<dbReference type="Proteomes" id="UP000186143">
    <property type="component" value="Unassembled WGS sequence"/>
</dbReference>
<feature type="compositionally biased region" description="Low complexity" evidence="1">
    <location>
        <begin position="198"/>
        <end position="211"/>
    </location>
</feature>
<organism evidence="3 4">
    <name type="scientific">Xaviernesmea rhizosphaerae</name>
    <dbReference type="NCBI Taxonomy" id="1672749"/>
    <lineage>
        <taxon>Bacteria</taxon>
        <taxon>Pseudomonadati</taxon>
        <taxon>Pseudomonadota</taxon>
        <taxon>Alphaproteobacteria</taxon>
        <taxon>Hyphomicrobiales</taxon>
        <taxon>Rhizobiaceae</taxon>
        <taxon>Rhizobium/Agrobacterium group</taxon>
        <taxon>Xaviernesmea</taxon>
    </lineage>
</organism>
<evidence type="ECO:0000259" key="2">
    <source>
        <dbReference type="Pfam" id="PF10908"/>
    </source>
</evidence>
<feature type="domain" description="Tlde1" evidence="2">
    <location>
        <begin position="278"/>
        <end position="380"/>
    </location>
</feature>
<evidence type="ECO:0000313" key="3">
    <source>
        <dbReference type="EMBL" id="OLP56908.1"/>
    </source>
</evidence>
<accession>A0A1Q9AND0</accession>
<feature type="region of interest" description="Disordered" evidence="1">
    <location>
        <begin position="183"/>
        <end position="253"/>
    </location>
</feature>
<sequence>MHQVSAGIDPLSRPRFDASLGLASATPVNRERLVHPSKFTRLGRAPLDVAARAVTHPETPQAALKVQSAKLGLALALAKSNADLRPAMQMAAAVPAPSAAAPAAAPAPIGTISTVHVAVATPTLPPAPALPATPAVPTVSLPSQMDIAEAEAAPIRPHAMVEPSPVKTGTVSGPFSLVLSNSETAEPLPDLGPMPLSRPGAAAEARRLAPAKVEEEEDDDDAKPSVVRRKPARTELAYAKPDAPIDDEPPIRSPMLGRKGVAIYDISAGRVHMPNGEVLEAHSGIGKMRDNPDFVHVPMRGPTPPGTYKVTMREAKFHGVEAVRLTPMDGVAPHGRVGLLAHSYLLRTRGDSHGCVAFADYPRFLKAFKRGEISQMVIVKSMKGGFSPQKKTLASLFSWGK</sequence>
<dbReference type="AlphaFoldDB" id="A0A1Q9AND0"/>
<dbReference type="STRING" id="1672749.BJF92_10625"/>
<protein>
    <recommendedName>
        <fullName evidence="2">Tlde1 domain-containing protein</fullName>
    </recommendedName>
</protein>
<dbReference type="Pfam" id="PF10908">
    <property type="entry name" value="Tlde1_dom"/>
    <property type="match status" value="1"/>
</dbReference>
<name>A0A1Q9AND0_9HYPH</name>